<dbReference type="PANTHER" id="PTHR22604">
    <property type="entry name" value="OXIDOREDUCTASES"/>
    <property type="match status" value="1"/>
</dbReference>
<dbReference type="Gene3D" id="3.30.360.10">
    <property type="entry name" value="Dihydrodipicolinate Reductase, domain 2"/>
    <property type="match status" value="1"/>
</dbReference>
<keyword evidence="6" id="KW-1185">Reference proteome</keyword>
<accession>A0A6V8L0J0</accession>
<proteinExistence type="inferred from homology"/>
<dbReference type="AlphaFoldDB" id="A0A6V8L0J0"/>
<dbReference type="GO" id="GO:0016491">
    <property type="term" value="F:oxidoreductase activity"/>
    <property type="evidence" value="ECO:0007669"/>
    <property type="project" value="UniProtKB-KW"/>
</dbReference>
<comment type="caution">
    <text evidence="5">The sequence shown here is derived from an EMBL/GenBank/DDBJ whole genome shotgun (WGS) entry which is preliminary data.</text>
</comment>
<evidence type="ECO:0000313" key="6">
    <source>
        <dbReference type="Proteomes" id="UP000482960"/>
    </source>
</evidence>
<dbReference type="EMBL" id="BLPG01000001">
    <property type="protein sequence ID" value="GFJ87617.1"/>
    <property type="molecule type" value="Genomic_DNA"/>
</dbReference>
<dbReference type="InterPro" id="IPR055170">
    <property type="entry name" value="GFO_IDH_MocA-like_dom"/>
</dbReference>
<protein>
    <submittedName>
        <fullName evidence="5">Oxidoreductase</fullName>
    </submittedName>
</protein>
<sequence length="340" mass="36671">MTLRWAVIGTGTISQRFVPDLHAMPGTAVVAVFGRNRSRADMFAAEHGIPAAFDDYDALLADPAIDAVYLATPFATHHRMTRAALDAGKHVLVEKPMARTAAEVAELFALAAERGRFLMEAMWMKFNPGFREVLRLVGEGRIGEPRSVRAGFGLPMPGDGTGSKWDPERGGSTLLDQGIYPVTLAHAVLGPPEAVHAAGVLRPNGVDVAEHITLEYPGGRFAHLAASMVDFVEPSAAISGTHGWVGIPPMFWATTSYTLHADSWQAMFGNPPRTELPQEGNGFVPMLRAVAEAIERGWPQHPDHDAAATIDVFRTLDAIRAQLAGNRRQPVVAQDGTKAY</sequence>
<dbReference type="PANTHER" id="PTHR22604:SF105">
    <property type="entry name" value="TRANS-1,2-DIHYDROBENZENE-1,2-DIOL DEHYDROGENASE"/>
    <property type="match status" value="1"/>
</dbReference>
<dbReference type="Pfam" id="PF22725">
    <property type="entry name" value="GFO_IDH_MocA_C3"/>
    <property type="match status" value="1"/>
</dbReference>
<dbReference type="InterPro" id="IPR036291">
    <property type="entry name" value="NAD(P)-bd_dom_sf"/>
</dbReference>
<dbReference type="InterPro" id="IPR050984">
    <property type="entry name" value="Gfo/Idh/MocA_domain"/>
</dbReference>
<dbReference type="Gene3D" id="3.40.50.720">
    <property type="entry name" value="NAD(P)-binding Rossmann-like Domain"/>
    <property type="match status" value="1"/>
</dbReference>
<evidence type="ECO:0000259" key="3">
    <source>
        <dbReference type="Pfam" id="PF01408"/>
    </source>
</evidence>
<evidence type="ECO:0000259" key="4">
    <source>
        <dbReference type="Pfam" id="PF22725"/>
    </source>
</evidence>
<organism evidence="5 6">
    <name type="scientific">Phytohabitans rumicis</name>
    <dbReference type="NCBI Taxonomy" id="1076125"/>
    <lineage>
        <taxon>Bacteria</taxon>
        <taxon>Bacillati</taxon>
        <taxon>Actinomycetota</taxon>
        <taxon>Actinomycetes</taxon>
        <taxon>Micromonosporales</taxon>
        <taxon>Micromonosporaceae</taxon>
    </lineage>
</organism>
<evidence type="ECO:0000256" key="1">
    <source>
        <dbReference type="ARBA" id="ARBA00010928"/>
    </source>
</evidence>
<name>A0A6V8L0J0_9ACTN</name>
<feature type="domain" description="Gfo/Idh/MocA-like oxidoreductase N-terminal" evidence="3">
    <location>
        <begin position="3"/>
        <end position="120"/>
    </location>
</feature>
<dbReference type="SUPFAM" id="SSF51735">
    <property type="entry name" value="NAD(P)-binding Rossmann-fold domains"/>
    <property type="match status" value="1"/>
</dbReference>
<dbReference type="InterPro" id="IPR000683">
    <property type="entry name" value="Gfo/Idh/MocA-like_OxRdtase_N"/>
</dbReference>
<dbReference type="RefSeq" id="WP_173074641.1">
    <property type="nucleotide sequence ID" value="NZ_BAABJB010000066.1"/>
</dbReference>
<gene>
    <name evidence="5" type="ORF">Prum_012590</name>
</gene>
<evidence type="ECO:0000256" key="2">
    <source>
        <dbReference type="ARBA" id="ARBA00023002"/>
    </source>
</evidence>
<dbReference type="SUPFAM" id="SSF55347">
    <property type="entry name" value="Glyceraldehyde-3-phosphate dehydrogenase-like, C-terminal domain"/>
    <property type="match status" value="1"/>
</dbReference>
<keyword evidence="2" id="KW-0560">Oxidoreductase</keyword>
<comment type="similarity">
    <text evidence="1">Belongs to the Gfo/Idh/MocA family.</text>
</comment>
<reference evidence="5 6" key="1">
    <citation type="submission" date="2020-03" db="EMBL/GenBank/DDBJ databases">
        <title>Whole genome shotgun sequence of Phytohabitans rumicis NBRC 108638.</title>
        <authorList>
            <person name="Komaki H."/>
            <person name="Tamura T."/>
        </authorList>
    </citation>
    <scope>NUCLEOTIDE SEQUENCE [LARGE SCALE GENOMIC DNA]</scope>
    <source>
        <strain evidence="5 6">NBRC 108638</strain>
    </source>
</reference>
<dbReference type="Proteomes" id="UP000482960">
    <property type="component" value="Unassembled WGS sequence"/>
</dbReference>
<dbReference type="GO" id="GO:0000166">
    <property type="term" value="F:nucleotide binding"/>
    <property type="evidence" value="ECO:0007669"/>
    <property type="project" value="InterPro"/>
</dbReference>
<evidence type="ECO:0000313" key="5">
    <source>
        <dbReference type="EMBL" id="GFJ87617.1"/>
    </source>
</evidence>
<reference evidence="5 6" key="2">
    <citation type="submission" date="2020-03" db="EMBL/GenBank/DDBJ databases">
        <authorList>
            <person name="Ichikawa N."/>
            <person name="Kimura A."/>
            <person name="Kitahashi Y."/>
            <person name="Uohara A."/>
        </authorList>
    </citation>
    <scope>NUCLEOTIDE SEQUENCE [LARGE SCALE GENOMIC DNA]</scope>
    <source>
        <strain evidence="5 6">NBRC 108638</strain>
    </source>
</reference>
<feature type="domain" description="GFO/IDH/MocA-like oxidoreductase" evidence="4">
    <location>
        <begin position="130"/>
        <end position="245"/>
    </location>
</feature>
<dbReference type="Pfam" id="PF01408">
    <property type="entry name" value="GFO_IDH_MocA"/>
    <property type="match status" value="1"/>
</dbReference>